<reference evidence="2 3" key="1">
    <citation type="submission" date="2018-08" db="EMBL/GenBank/DDBJ databases">
        <title>Genome and evolution of the arbuscular mycorrhizal fungus Diversispora epigaea (formerly Glomus versiforme) and its bacterial endosymbionts.</title>
        <authorList>
            <person name="Sun X."/>
            <person name="Fei Z."/>
            <person name="Harrison M."/>
        </authorList>
    </citation>
    <scope>NUCLEOTIDE SEQUENCE [LARGE SCALE GENOMIC DNA]</scope>
    <source>
        <strain evidence="2 3">IT104</strain>
    </source>
</reference>
<name>A0A397J5P0_9GLOM</name>
<feature type="transmembrane region" description="Helical" evidence="1">
    <location>
        <begin position="119"/>
        <end position="136"/>
    </location>
</feature>
<sequence>MTINWQACKKFEKKTDEKAFITNLPNSKKLWKVNSYPERISILHNTFDTRISALLLTKANKNIQLSRFSEKHFRHQRNIKERIFCFFRRNKDTIYKHLFNYSINKTSKTIQSDDKKQDFNFFDSLILICFIFFYASPLPRNIGDVATFALEKLNGKFTFTQVNDINMKVEGVIHRGIEENNSNKYFVKILYLVIPSPLWKLYQSHLVLLLGKWIFLEGFMF</sequence>
<keyword evidence="3" id="KW-1185">Reference proteome</keyword>
<keyword evidence="1" id="KW-0812">Transmembrane</keyword>
<evidence type="ECO:0000256" key="1">
    <source>
        <dbReference type="SAM" id="Phobius"/>
    </source>
</evidence>
<dbReference type="AlphaFoldDB" id="A0A397J5P0"/>
<gene>
    <name evidence="2" type="ORF">Glove_109g326</name>
</gene>
<keyword evidence="1" id="KW-1133">Transmembrane helix</keyword>
<dbReference type="EMBL" id="PQFF01000102">
    <property type="protein sequence ID" value="RHZ82312.1"/>
    <property type="molecule type" value="Genomic_DNA"/>
</dbReference>
<dbReference type="Proteomes" id="UP000266861">
    <property type="component" value="Unassembled WGS sequence"/>
</dbReference>
<protein>
    <submittedName>
        <fullName evidence="2">Uncharacterized protein</fullName>
    </submittedName>
</protein>
<comment type="caution">
    <text evidence="2">The sequence shown here is derived from an EMBL/GenBank/DDBJ whole genome shotgun (WGS) entry which is preliminary data.</text>
</comment>
<organism evidence="2 3">
    <name type="scientific">Diversispora epigaea</name>
    <dbReference type="NCBI Taxonomy" id="1348612"/>
    <lineage>
        <taxon>Eukaryota</taxon>
        <taxon>Fungi</taxon>
        <taxon>Fungi incertae sedis</taxon>
        <taxon>Mucoromycota</taxon>
        <taxon>Glomeromycotina</taxon>
        <taxon>Glomeromycetes</taxon>
        <taxon>Diversisporales</taxon>
        <taxon>Diversisporaceae</taxon>
        <taxon>Diversispora</taxon>
    </lineage>
</organism>
<accession>A0A397J5P0</accession>
<keyword evidence="1" id="KW-0472">Membrane</keyword>
<dbReference type="OrthoDB" id="2370796at2759"/>
<evidence type="ECO:0000313" key="2">
    <source>
        <dbReference type="EMBL" id="RHZ82312.1"/>
    </source>
</evidence>
<evidence type="ECO:0000313" key="3">
    <source>
        <dbReference type="Proteomes" id="UP000266861"/>
    </source>
</evidence>
<proteinExistence type="predicted"/>